<dbReference type="Pfam" id="PF00905">
    <property type="entry name" value="Transpeptidase"/>
    <property type="match status" value="1"/>
</dbReference>
<dbReference type="Proteomes" id="UP000177269">
    <property type="component" value="Unassembled WGS sequence"/>
</dbReference>
<dbReference type="GO" id="GO:0008658">
    <property type="term" value="F:penicillin binding"/>
    <property type="evidence" value="ECO:0007669"/>
    <property type="project" value="InterPro"/>
</dbReference>
<evidence type="ECO:0008006" key="7">
    <source>
        <dbReference type="Google" id="ProtNLM"/>
    </source>
</evidence>
<comment type="subcellular location">
    <subcellularLocation>
        <location evidence="1">Membrane</location>
    </subcellularLocation>
</comment>
<dbReference type="PANTHER" id="PTHR30627">
    <property type="entry name" value="PEPTIDOGLYCAN D,D-TRANSPEPTIDASE"/>
    <property type="match status" value="1"/>
</dbReference>
<feature type="domain" description="Penicillin-binding protein dimerisation" evidence="4">
    <location>
        <begin position="54"/>
        <end position="188"/>
    </location>
</feature>
<feature type="domain" description="Penicillin-binding protein transpeptidase" evidence="3">
    <location>
        <begin position="249"/>
        <end position="543"/>
    </location>
</feature>
<dbReference type="Gene3D" id="3.30.450.330">
    <property type="match status" value="1"/>
</dbReference>
<dbReference type="SUPFAM" id="SSF56519">
    <property type="entry name" value="Penicillin binding protein dimerisation domain"/>
    <property type="match status" value="1"/>
</dbReference>
<protein>
    <recommendedName>
        <fullName evidence="7">Penicillin-binding protein transpeptidase domain-containing protein</fullName>
    </recommendedName>
</protein>
<comment type="caution">
    <text evidence="5">The sequence shown here is derived from an EMBL/GenBank/DDBJ whole genome shotgun (WGS) entry which is preliminary data.</text>
</comment>
<dbReference type="AlphaFoldDB" id="A0A1G2P3R7"/>
<proteinExistence type="predicted"/>
<accession>A0A1G2P3R7</accession>
<dbReference type="GO" id="GO:0071555">
    <property type="term" value="P:cell wall organization"/>
    <property type="evidence" value="ECO:0007669"/>
    <property type="project" value="TreeGrafter"/>
</dbReference>
<evidence type="ECO:0000259" key="4">
    <source>
        <dbReference type="Pfam" id="PF03717"/>
    </source>
</evidence>
<dbReference type="InterPro" id="IPR001460">
    <property type="entry name" value="PCN-bd_Tpept"/>
</dbReference>
<organism evidence="5 6">
    <name type="scientific">Candidatus Taylorbacteria bacterium RIFCSPLOWO2_12_FULL_43_20</name>
    <dbReference type="NCBI Taxonomy" id="1802332"/>
    <lineage>
        <taxon>Bacteria</taxon>
        <taxon>Candidatus Tayloriibacteriota</taxon>
    </lineage>
</organism>
<gene>
    <name evidence="5" type="ORF">A3G52_00415</name>
</gene>
<dbReference type="InterPro" id="IPR012338">
    <property type="entry name" value="Beta-lactam/transpept-like"/>
</dbReference>
<keyword evidence="2" id="KW-0472">Membrane</keyword>
<dbReference type="InterPro" id="IPR050515">
    <property type="entry name" value="Beta-lactam/transpept"/>
</dbReference>
<reference evidence="5 6" key="1">
    <citation type="journal article" date="2016" name="Nat. Commun.">
        <title>Thousands of microbial genomes shed light on interconnected biogeochemical processes in an aquifer system.</title>
        <authorList>
            <person name="Anantharaman K."/>
            <person name="Brown C.T."/>
            <person name="Hug L.A."/>
            <person name="Sharon I."/>
            <person name="Castelle C.J."/>
            <person name="Probst A.J."/>
            <person name="Thomas B.C."/>
            <person name="Singh A."/>
            <person name="Wilkins M.J."/>
            <person name="Karaoz U."/>
            <person name="Brodie E.L."/>
            <person name="Williams K.H."/>
            <person name="Hubbard S.S."/>
            <person name="Banfield J.F."/>
        </authorList>
    </citation>
    <scope>NUCLEOTIDE SEQUENCE [LARGE SCALE GENOMIC DNA]</scope>
</reference>
<evidence type="ECO:0000256" key="2">
    <source>
        <dbReference type="ARBA" id="ARBA00023136"/>
    </source>
</evidence>
<dbReference type="Pfam" id="PF03717">
    <property type="entry name" value="PBP_dimer"/>
    <property type="match status" value="1"/>
</dbReference>
<dbReference type="Gene3D" id="3.90.1310.10">
    <property type="entry name" value="Penicillin-binding protein 2a (Domain 2)"/>
    <property type="match status" value="1"/>
</dbReference>
<dbReference type="InterPro" id="IPR036138">
    <property type="entry name" value="PBP_dimer_sf"/>
</dbReference>
<name>A0A1G2P3R7_9BACT</name>
<dbReference type="InterPro" id="IPR005311">
    <property type="entry name" value="PBP_dimer"/>
</dbReference>
<dbReference type="PANTHER" id="PTHR30627:SF1">
    <property type="entry name" value="PEPTIDOGLYCAN D,D-TRANSPEPTIDASE FTSI"/>
    <property type="match status" value="1"/>
</dbReference>
<evidence type="ECO:0000313" key="5">
    <source>
        <dbReference type="EMBL" id="OHA42201.1"/>
    </source>
</evidence>
<dbReference type="GO" id="GO:0005886">
    <property type="term" value="C:plasma membrane"/>
    <property type="evidence" value="ECO:0007669"/>
    <property type="project" value="TreeGrafter"/>
</dbReference>
<evidence type="ECO:0000313" key="6">
    <source>
        <dbReference type="Proteomes" id="UP000177269"/>
    </source>
</evidence>
<dbReference type="EMBL" id="MHSK01000017">
    <property type="protein sequence ID" value="OHA42201.1"/>
    <property type="molecule type" value="Genomic_DNA"/>
</dbReference>
<dbReference type="SUPFAM" id="SSF56601">
    <property type="entry name" value="beta-lactamase/transpeptidase-like"/>
    <property type="match status" value="1"/>
</dbReference>
<evidence type="ECO:0000259" key="3">
    <source>
        <dbReference type="Pfam" id="PF00905"/>
    </source>
</evidence>
<dbReference type="Gene3D" id="3.40.710.10">
    <property type="entry name" value="DD-peptidase/beta-lactamase superfamily"/>
    <property type="match status" value="1"/>
</dbReference>
<evidence type="ECO:0000256" key="1">
    <source>
        <dbReference type="ARBA" id="ARBA00004370"/>
    </source>
</evidence>
<sequence length="573" mass="64361">MGTSLVRIRILSIGIVLFALVLSSKLYMVQVVRGEMYSESAERQYYNPERNLSDRGNIYFTDKEGKLVSAATQRVGFTLAINPSLLENAEDAYQKINSILPIGYDNFIARASIENDPYEIIAKKVEEEKGLDIADFGIDGVYLHKDKWRIYPGDRLAAHVLGIVGYKGDELAGRYGLESHYENILRRRNENLYVNFFAEIFSNVNKAIVKHDDLEGNIVTSIEPNVEITLERQLEKISEKWHSEITGGIIMNPQTGEIYAMAVYPTFDPNAFQNEKTSDIFSNPIVENVYEMGSIIKPLTMAAGLDSGAVTADTFYEDTGFGILNNTRFSNYDGVGRGWVSMQEVLNQSLNTGVAFVVKKMGKEKFAEYMFNYGLGERTGIDLPNESSGLVENLHSPRDIEYANASFGQGIAMTPIATARALSALANGGILPRPRVVSEIDYKIGFSKKLSAENSNRVLKKETAEEITRMLVEVVDTSLLEGTVKLDNYSVAAKTGTAQIPDKITKGYYDNRFLHSFFGYFPAYDPKFMVFLYTVNPIGARYSSETLTHPFFDITDFLINYYEIPPDRQEYNQ</sequence>